<gene>
    <name evidence="1" type="ORF">rCG_30534</name>
</gene>
<accession>A6JF99</accession>
<dbReference type="AlphaFoldDB" id="A6JF99"/>
<dbReference type="Proteomes" id="UP000234681">
    <property type="component" value="Chromosome 5"/>
</dbReference>
<evidence type="ECO:0000313" key="2">
    <source>
        <dbReference type="Proteomes" id="UP000234681"/>
    </source>
</evidence>
<sequence>MMVRRRHCKGLKITERLQTQYAKTKSAYSAETTSMGQGREKGGFNHFLKC</sequence>
<name>A6JF99_RAT</name>
<reference evidence="2" key="1">
    <citation type="submission" date="2005-09" db="EMBL/GenBank/DDBJ databases">
        <authorList>
            <person name="Mural R.J."/>
            <person name="Li P.W."/>
            <person name="Adams M.D."/>
            <person name="Amanatides P.G."/>
            <person name="Baden-Tillson H."/>
            <person name="Barnstead M."/>
            <person name="Chin S.H."/>
            <person name="Dew I."/>
            <person name="Evans C.A."/>
            <person name="Ferriera S."/>
            <person name="Flanigan M."/>
            <person name="Fosler C."/>
            <person name="Glodek A."/>
            <person name="Gu Z."/>
            <person name="Holt R.A."/>
            <person name="Jennings D."/>
            <person name="Kraft C.L."/>
            <person name="Lu F."/>
            <person name="Nguyen T."/>
            <person name="Nusskern D.R."/>
            <person name="Pfannkoch C.M."/>
            <person name="Sitter C."/>
            <person name="Sutton G.G."/>
            <person name="Venter J.C."/>
            <person name="Wang Z."/>
            <person name="Woodage T."/>
            <person name="Zheng X.H."/>
            <person name="Zhong F."/>
        </authorList>
    </citation>
    <scope>NUCLEOTIDE SEQUENCE [LARGE SCALE GENOMIC DNA]</scope>
    <source>
        <strain>BN</strain>
        <strain evidence="2">Sprague-Dawley</strain>
    </source>
</reference>
<dbReference type="EMBL" id="CH473984">
    <property type="protein sequence ID" value="EDM11495.1"/>
    <property type="molecule type" value="Genomic_DNA"/>
</dbReference>
<proteinExistence type="predicted"/>
<organism evidence="1 2">
    <name type="scientific">Rattus norvegicus</name>
    <name type="common">Rat</name>
    <dbReference type="NCBI Taxonomy" id="10116"/>
    <lineage>
        <taxon>Eukaryota</taxon>
        <taxon>Metazoa</taxon>
        <taxon>Chordata</taxon>
        <taxon>Craniata</taxon>
        <taxon>Vertebrata</taxon>
        <taxon>Euteleostomi</taxon>
        <taxon>Mammalia</taxon>
        <taxon>Eutheria</taxon>
        <taxon>Euarchontoglires</taxon>
        <taxon>Glires</taxon>
        <taxon>Rodentia</taxon>
        <taxon>Myomorpha</taxon>
        <taxon>Muroidea</taxon>
        <taxon>Muridae</taxon>
        <taxon>Murinae</taxon>
        <taxon>Rattus</taxon>
    </lineage>
</organism>
<evidence type="ECO:0000313" key="1">
    <source>
        <dbReference type="EMBL" id="EDM11495.1"/>
    </source>
</evidence>
<protein>
    <submittedName>
        <fullName evidence="1">RCG30534</fullName>
    </submittedName>
</protein>